<comment type="caution">
    <text evidence="1">The sequence shown here is derived from an EMBL/GenBank/DDBJ whole genome shotgun (WGS) entry which is preliminary data.</text>
</comment>
<dbReference type="GeneID" id="96796098"/>
<evidence type="ECO:0000313" key="1">
    <source>
        <dbReference type="EMBL" id="OKH92564.1"/>
    </source>
</evidence>
<sequence length="381" mass="42361">MSPSEESGPPADAQPVSFNPFRVPVPYSREGLPTVVKWEVNAPLAAWLVHGHSELWVPVDHTEAQFDWFVETGPDPDVLAYGQDHGHVVVVNGAQGTGKTSLINRCVDDLGRRLAPLAPDGVAAAAGYAADQLPGAESGPTLWVPRGGYPGVEILPIGDFRNVDNGYSRNNGRKTSVEELNRKIAKTVLRKLAMDKGFEQGFDDPRKESEDLGEVYEAISTRLGLMNRILLVIVPDMMWLGDGLTTQFISSFHTYAHPSVVFFLETSHKGLRGELEKEFRGVYEPHYTLLEMSSVNAEDWDIFIGRRTVVNGLPGASIVFADEVIQNRPERHLYRNVRDLQGFLHDMSSEAIEHRENAVRLNRLELVSRRRAALNLSALKF</sequence>
<keyword evidence="2" id="KW-1185">Reference proteome</keyword>
<dbReference type="AlphaFoldDB" id="A0A1Q4V429"/>
<dbReference type="STRING" id="1048205.AB852_23180"/>
<reference evidence="1 2" key="1">
    <citation type="submission" date="2015-06" db="EMBL/GenBank/DDBJ databases">
        <title>Cloning and characterization of the uncialamcin biosynthetic gene cluster.</title>
        <authorList>
            <person name="Yan X."/>
            <person name="Huang T."/>
            <person name="Ge H."/>
            <person name="Shen B."/>
        </authorList>
    </citation>
    <scope>NUCLEOTIDE SEQUENCE [LARGE SCALE GENOMIC DNA]</scope>
    <source>
        <strain evidence="1 2">DCA2648</strain>
    </source>
</reference>
<dbReference type="RefSeq" id="WP_073792169.1">
    <property type="nucleotide sequence ID" value="NZ_CP108638.1"/>
</dbReference>
<name>A0A1Q4V429_9ACTN</name>
<dbReference type="EMBL" id="LFBV01000006">
    <property type="protein sequence ID" value="OKH92564.1"/>
    <property type="molecule type" value="Genomic_DNA"/>
</dbReference>
<protein>
    <submittedName>
        <fullName evidence="1">Uncharacterized protein</fullName>
    </submittedName>
</protein>
<accession>A0A1Q4V429</accession>
<evidence type="ECO:0000313" key="2">
    <source>
        <dbReference type="Proteomes" id="UP000186455"/>
    </source>
</evidence>
<proteinExistence type="predicted"/>
<gene>
    <name evidence="1" type="ORF">AB852_23180</name>
</gene>
<dbReference type="Proteomes" id="UP000186455">
    <property type="component" value="Unassembled WGS sequence"/>
</dbReference>
<organism evidence="1 2">
    <name type="scientific">Streptomyces uncialis</name>
    <dbReference type="NCBI Taxonomy" id="1048205"/>
    <lineage>
        <taxon>Bacteria</taxon>
        <taxon>Bacillati</taxon>
        <taxon>Actinomycetota</taxon>
        <taxon>Actinomycetes</taxon>
        <taxon>Kitasatosporales</taxon>
        <taxon>Streptomycetaceae</taxon>
        <taxon>Streptomyces</taxon>
    </lineage>
</organism>